<keyword evidence="2" id="KW-1185">Reference proteome</keyword>
<dbReference type="Proteomes" id="UP000011885">
    <property type="component" value="Unassembled WGS sequence"/>
</dbReference>
<sequence length="89" mass="9921">MCGNGQEKDWVLDSRVSLLKIAKTAISTQNTANRGVGYSGRAVSESHRSSLFSRRPASRHGTKYRCRGVSAGLPKLSMTKIWRRNRKIS</sequence>
<evidence type="ECO:0000313" key="2">
    <source>
        <dbReference type="Proteomes" id="UP000011885"/>
    </source>
</evidence>
<dbReference type="AlphaFoldDB" id="M5UN91"/>
<organism evidence="1 2">
    <name type="scientific">Rhodopirellula sallentina SM41</name>
    <dbReference type="NCBI Taxonomy" id="1263870"/>
    <lineage>
        <taxon>Bacteria</taxon>
        <taxon>Pseudomonadati</taxon>
        <taxon>Planctomycetota</taxon>
        <taxon>Planctomycetia</taxon>
        <taxon>Pirellulales</taxon>
        <taxon>Pirellulaceae</taxon>
        <taxon>Rhodopirellula</taxon>
    </lineage>
</organism>
<proteinExistence type="predicted"/>
<dbReference type="PATRIC" id="fig|1263870.3.peg.1184"/>
<evidence type="ECO:0000313" key="1">
    <source>
        <dbReference type="EMBL" id="EMI57483.1"/>
    </source>
</evidence>
<reference evidence="1 2" key="1">
    <citation type="journal article" date="2013" name="Mar. Genomics">
        <title>Expression of sulfatases in Rhodopirellula baltica and the diversity of sulfatases in the genus Rhodopirellula.</title>
        <authorList>
            <person name="Wegner C.E."/>
            <person name="Richter-Heitmann T."/>
            <person name="Klindworth A."/>
            <person name="Klockow C."/>
            <person name="Richter M."/>
            <person name="Achstetter T."/>
            <person name="Glockner F.O."/>
            <person name="Harder J."/>
        </authorList>
    </citation>
    <scope>NUCLEOTIDE SEQUENCE [LARGE SCALE GENOMIC DNA]</scope>
    <source>
        <strain evidence="1 2">SM41</strain>
    </source>
</reference>
<name>M5UN91_9BACT</name>
<comment type="caution">
    <text evidence="1">The sequence shown here is derived from an EMBL/GenBank/DDBJ whole genome shotgun (WGS) entry which is preliminary data.</text>
</comment>
<protein>
    <submittedName>
        <fullName evidence="1">Uncharacterized protein</fullName>
    </submittedName>
</protein>
<accession>M5UN91</accession>
<gene>
    <name evidence="1" type="ORF">RSSM_01093</name>
</gene>
<dbReference type="EMBL" id="ANOH01000090">
    <property type="protein sequence ID" value="EMI57483.1"/>
    <property type="molecule type" value="Genomic_DNA"/>
</dbReference>